<feature type="transmembrane region" description="Helical" evidence="7">
    <location>
        <begin position="83"/>
        <end position="105"/>
    </location>
</feature>
<comment type="subcellular location">
    <subcellularLocation>
        <location evidence="1">Cell membrane</location>
        <topology evidence="1">Multi-pass membrane protein</topology>
    </subcellularLocation>
</comment>
<protein>
    <submittedName>
        <fullName evidence="8">Dicarboxylate/amino acid:cation symporter</fullName>
    </submittedName>
</protein>
<evidence type="ECO:0000313" key="9">
    <source>
        <dbReference type="Proteomes" id="UP000196560"/>
    </source>
</evidence>
<evidence type="ECO:0000256" key="1">
    <source>
        <dbReference type="ARBA" id="ARBA00004651"/>
    </source>
</evidence>
<feature type="transmembrane region" description="Helical" evidence="7">
    <location>
        <begin position="337"/>
        <end position="357"/>
    </location>
</feature>
<evidence type="ECO:0000256" key="5">
    <source>
        <dbReference type="ARBA" id="ARBA00022989"/>
    </source>
</evidence>
<dbReference type="Proteomes" id="UP000196560">
    <property type="component" value="Unassembled WGS sequence"/>
</dbReference>
<dbReference type="InterPro" id="IPR036458">
    <property type="entry name" value="Na:dicarbo_symporter_sf"/>
</dbReference>
<dbReference type="STRING" id="1118060.GCA_000311845_01408"/>
<dbReference type="GO" id="GO:0015293">
    <property type="term" value="F:symporter activity"/>
    <property type="evidence" value="ECO:0007669"/>
    <property type="project" value="UniProtKB-KW"/>
</dbReference>
<reference evidence="9" key="1">
    <citation type="submission" date="2017-04" db="EMBL/GenBank/DDBJ databases">
        <title>Function of individual gut microbiota members based on whole genome sequencing of pure cultures obtained from chicken caecum.</title>
        <authorList>
            <person name="Medvecky M."/>
            <person name="Cejkova D."/>
            <person name="Polansky O."/>
            <person name="Karasova D."/>
            <person name="Kubasova T."/>
            <person name="Cizek A."/>
            <person name="Rychlik I."/>
        </authorList>
    </citation>
    <scope>NUCLEOTIDE SEQUENCE [LARGE SCALE GENOMIC DNA]</scope>
    <source>
        <strain evidence="9">An70</strain>
    </source>
</reference>
<accession>A0A1Y3U2G2</accession>
<feature type="transmembrane region" description="Helical" evidence="7">
    <location>
        <begin position="148"/>
        <end position="170"/>
    </location>
</feature>
<keyword evidence="4 7" id="KW-0812">Transmembrane</keyword>
<dbReference type="eggNOG" id="COG1301">
    <property type="taxonomic scope" value="Bacteria"/>
</dbReference>
<feature type="transmembrane region" description="Helical" evidence="7">
    <location>
        <begin position="12"/>
        <end position="35"/>
    </location>
</feature>
<dbReference type="GeneID" id="98653627"/>
<dbReference type="RefSeq" id="WP_019128699.1">
    <property type="nucleotide sequence ID" value="NZ_DBEZZV010000029.1"/>
</dbReference>
<keyword evidence="6 7" id="KW-0472">Membrane</keyword>
<dbReference type="InterPro" id="IPR001991">
    <property type="entry name" value="Na-dicarboxylate_symporter"/>
</dbReference>
<dbReference type="PRINTS" id="PR00173">
    <property type="entry name" value="EDTRNSPORT"/>
</dbReference>
<keyword evidence="2" id="KW-0813">Transport</keyword>
<evidence type="ECO:0000256" key="3">
    <source>
        <dbReference type="ARBA" id="ARBA00022475"/>
    </source>
</evidence>
<dbReference type="GO" id="GO:0005886">
    <property type="term" value="C:plasma membrane"/>
    <property type="evidence" value="ECO:0007669"/>
    <property type="project" value="UniProtKB-SubCell"/>
</dbReference>
<proteinExistence type="predicted"/>
<keyword evidence="3" id="KW-1003">Cell membrane</keyword>
<name>A0A1Y3U2G2_9ACTN</name>
<feature type="transmembrane region" description="Helical" evidence="7">
    <location>
        <begin position="262"/>
        <end position="282"/>
    </location>
</feature>
<evidence type="ECO:0000256" key="6">
    <source>
        <dbReference type="ARBA" id="ARBA00023136"/>
    </source>
</evidence>
<feature type="transmembrane region" description="Helical" evidence="7">
    <location>
        <begin position="369"/>
        <end position="387"/>
    </location>
</feature>
<evidence type="ECO:0000256" key="2">
    <source>
        <dbReference type="ARBA" id="ARBA00022448"/>
    </source>
</evidence>
<dbReference type="Pfam" id="PF00375">
    <property type="entry name" value="SDF"/>
    <property type="match status" value="1"/>
</dbReference>
<dbReference type="EMBL" id="NFHO01000005">
    <property type="protein sequence ID" value="OUN43003.1"/>
    <property type="molecule type" value="Genomic_DNA"/>
</dbReference>
<feature type="transmembrane region" description="Helical" evidence="7">
    <location>
        <begin position="227"/>
        <end position="250"/>
    </location>
</feature>
<feature type="transmembrane region" description="Helical" evidence="7">
    <location>
        <begin position="47"/>
        <end position="71"/>
    </location>
</feature>
<gene>
    <name evidence="8" type="ORF">B5G21_05180</name>
</gene>
<dbReference type="AlphaFoldDB" id="A0A1Y3U2G2"/>
<evidence type="ECO:0000313" key="8">
    <source>
        <dbReference type="EMBL" id="OUN43003.1"/>
    </source>
</evidence>
<evidence type="ECO:0000256" key="4">
    <source>
        <dbReference type="ARBA" id="ARBA00022692"/>
    </source>
</evidence>
<evidence type="ECO:0000256" key="7">
    <source>
        <dbReference type="SAM" id="Phobius"/>
    </source>
</evidence>
<feature type="transmembrane region" description="Helical" evidence="7">
    <location>
        <begin position="191"/>
        <end position="215"/>
    </location>
</feature>
<sequence>MTTESVNPPKRFKYNATLAIVVAMVAGYIVGVIGGESLSQIQFIGDVFFRLVQMGIVPFVMCTIIEAVGGLTARDLSGIGVKGIAWFAGSSILAASCGVAAATIFQPGAGLADAALVQEATYDASSATAVTVQDTITNFFSSNIVSSMGAGAMVPCIVFSIALGLAISWWRSNHEGEPCPVFDFIAQFGELLLVVIRGVMTIAPIGIFCYVSSMVGQLGPEVLIPLLKYLLVLGGTVFAFLVLWIIVVCVRCSLSPAVLIRHIWRMSFMAIATISSAVTLPVEMDDAKNKIGVREDIADLVLPLGMPLNSNGASIHLAVTAITIAQIYGMTFGGLDFVFLTVISTLLSLANAVAPGADIVSLTMIVPQLGLPLSSIGIFAGLTYPVGAIRTILNVDSDVFCAMMVAAGEKDGIDRDVFYGKKALEK</sequence>
<dbReference type="PANTHER" id="PTHR42865:SF7">
    <property type="entry name" value="PROTON_GLUTAMATE-ASPARTATE SYMPORTER"/>
    <property type="match status" value="1"/>
</dbReference>
<organism evidence="8 9">
    <name type="scientific">Enorma massiliensis</name>
    <dbReference type="NCBI Taxonomy" id="1472761"/>
    <lineage>
        <taxon>Bacteria</taxon>
        <taxon>Bacillati</taxon>
        <taxon>Actinomycetota</taxon>
        <taxon>Coriobacteriia</taxon>
        <taxon>Coriobacteriales</taxon>
        <taxon>Coriobacteriaceae</taxon>
        <taxon>Enorma</taxon>
    </lineage>
</organism>
<comment type="caution">
    <text evidence="8">The sequence shown here is derived from an EMBL/GenBank/DDBJ whole genome shotgun (WGS) entry which is preliminary data.</text>
</comment>
<dbReference type="PANTHER" id="PTHR42865">
    <property type="entry name" value="PROTON/GLUTAMATE-ASPARTATE SYMPORTER"/>
    <property type="match status" value="1"/>
</dbReference>
<dbReference type="Gene3D" id="1.10.3860.10">
    <property type="entry name" value="Sodium:dicarboxylate symporter"/>
    <property type="match status" value="1"/>
</dbReference>
<keyword evidence="9" id="KW-1185">Reference proteome</keyword>
<keyword evidence="5 7" id="KW-1133">Transmembrane helix</keyword>
<dbReference type="SUPFAM" id="SSF118215">
    <property type="entry name" value="Proton glutamate symport protein"/>
    <property type="match status" value="1"/>
</dbReference>